<dbReference type="CDD" id="cd18873">
    <property type="entry name" value="NUDIX_NadM_like"/>
    <property type="match status" value="1"/>
</dbReference>
<comment type="cofactor">
    <cofactor evidence="1">
        <name>Mg(2+)</name>
        <dbReference type="ChEBI" id="CHEBI:18420"/>
    </cofactor>
</comment>
<dbReference type="InterPro" id="IPR020084">
    <property type="entry name" value="NUDIX_hydrolase_CS"/>
</dbReference>
<organism evidence="5 6">
    <name type="scientific">Asticcacaulis currens</name>
    <dbReference type="NCBI Taxonomy" id="2984210"/>
    <lineage>
        <taxon>Bacteria</taxon>
        <taxon>Pseudomonadati</taxon>
        <taxon>Pseudomonadota</taxon>
        <taxon>Alphaproteobacteria</taxon>
        <taxon>Caulobacterales</taxon>
        <taxon>Caulobacteraceae</taxon>
        <taxon>Asticcacaulis</taxon>
    </lineage>
</organism>
<dbReference type="Proteomes" id="UP001216595">
    <property type="component" value="Unassembled WGS sequence"/>
</dbReference>
<dbReference type="SUPFAM" id="SSF55811">
    <property type="entry name" value="Nudix"/>
    <property type="match status" value="1"/>
</dbReference>
<dbReference type="Gene3D" id="3.40.50.620">
    <property type="entry name" value="HUPs"/>
    <property type="match status" value="1"/>
</dbReference>
<evidence type="ECO:0000256" key="2">
    <source>
        <dbReference type="ARBA" id="ARBA00022801"/>
    </source>
</evidence>
<gene>
    <name evidence="5" type="ORF">PQU94_00990</name>
</gene>
<sequence>MELPLTRVCLVIGRFHPLTLRCEALLKAKREAGYDVKVCIIGANAPRSHRYPFSAEEQIAMIKAAGFEAIAIDEVLGRQARHAQFVSIAPEADILLFDHAYGRFLQEDWSGGSVEAVAAPNLSEMEMAKNRLLELGTVEYVSEAVGQICDQSLSTEMRTPLWEEQSYISEYRKSWEAAPYPPVLVPADILIQCVDKVLLIQRGGMPGKGLWALPGGFLDADETLFEAAFRELREETGLDLSYEVAKASLVRNRVFDDPSRSSRGRTVTHAFYFDLTEQTINELLAGDDAAALKWVSTEEALTMRSQMFEDHFLMLEYLLTDGEKRAID</sequence>
<feature type="domain" description="Nudix hydrolase" evidence="4">
    <location>
        <begin position="182"/>
        <end position="318"/>
    </location>
</feature>
<evidence type="ECO:0000313" key="6">
    <source>
        <dbReference type="Proteomes" id="UP001216595"/>
    </source>
</evidence>
<dbReference type="PANTHER" id="PTHR43736">
    <property type="entry name" value="ADP-RIBOSE PYROPHOSPHATASE"/>
    <property type="match status" value="1"/>
</dbReference>
<evidence type="ECO:0000256" key="1">
    <source>
        <dbReference type="ARBA" id="ARBA00001946"/>
    </source>
</evidence>
<dbReference type="InterPro" id="IPR020476">
    <property type="entry name" value="Nudix_hydrolase"/>
</dbReference>
<accession>A0ABT5IA37</accession>
<dbReference type="PROSITE" id="PS51462">
    <property type="entry name" value="NUDIX"/>
    <property type="match status" value="1"/>
</dbReference>
<dbReference type="InterPro" id="IPR014729">
    <property type="entry name" value="Rossmann-like_a/b/a_fold"/>
</dbReference>
<comment type="similarity">
    <text evidence="3">Belongs to the Nudix hydrolase family.</text>
</comment>
<evidence type="ECO:0000313" key="5">
    <source>
        <dbReference type="EMBL" id="MDC7692848.1"/>
    </source>
</evidence>
<name>A0ABT5IA37_9CAUL</name>
<dbReference type="InterPro" id="IPR015797">
    <property type="entry name" value="NUDIX_hydrolase-like_dom_sf"/>
</dbReference>
<evidence type="ECO:0000259" key="4">
    <source>
        <dbReference type="PROSITE" id="PS51462"/>
    </source>
</evidence>
<keyword evidence="2 3" id="KW-0378">Hydrolase</keyword>
<reference evidence="5 6" key="1">
    <citation type="submission" date="2023-01" db="EMBL/GenBank/DDBJ databases">
        <title>Novel species of the genus Asticcacaulis isolated from rivers.</title>
        <authorList>
            <person name="Lu H."/>
        </authorList>
    </citation>
    <scope>NUCLEOTIDE SEQUENCE [LARGE SCALE GENOMIC DNA]</scope>
    <source>
        <strain evidence="5 6">DXS10W</strain>
    </source>
</reference>
<protein>
    <submittedName>
        <fullName evidence="5">NUDIX domain-containing protein</fullName>
    </submittedName>
</protein>
<dbReference type="Pfam" id="PF00293">
    <property type="entry name" value="NUDIX"/>
    <property type="match status" value="1"/>
</dbReference>
<proteinExistence type="inferred from homology"/>
<dbReference type="EMBL" id="JAQQKW010000001">
    <property type="protein sequence ID" value="MDC7692848.1"/>
    <property type="molecule type" value="Genomic_DNA"/>
</dbReference>
<dbReference type="RefSeq" id="WP_272739633.1">
    <property type="nucleotide sequence ID" value="NZ_JAQQKW010000001.1"/>
</dbReference>
<dbReference type="PROSITE" id="PS00893">
    <property type="entry name" value="NUDIX_BOX"/>
    <property type="match status" value="1"/>
</dbReference>
<evidence type="ECO:0000256" key="3">
    <source>
        <dbReference type="RuleBase" id="RU003476"/>
    </source>
</evidence>
<dbReference type="Gene3D" id="3.90.79.10">
    <property type="entry name" value="Nucleoside Triphosphate Pyrophosphohydrolase"/>
    <property type="match status" value="1"/>
</dbReference>
<dbReference type="PRINTS" id="PR00502">
    <property type="entry name" value="NUDIXFAMILY"/>
</dbReference>
<dbReference type="InterPro" id="IPR000086">
    <property type="entry name" value="NUDIX_hydrolase_dom"/>
</dbReference>
<dbReference type="PANTHER" id="PTHR43736:SF1">
    <property type="entry name" value="DIHYDRONEOPTERIN TRIPHOSPHATE DIPHOSPHATASE"/>
    <property type="match status" value="1"/>
</dbReference>
<keyword evidence="6" id="KW-1185">Reference proteome</keyword>
<comment type="caution">
    <text evidence="5">The sequence shown here is derived from an EMBL/GenBank/DDBJ whole genome shotgun (WGS) entry which is preliminary data.</text>
</comment>